<dbReference type="GO" id="GO:0046872">
    <property type="term" value="F:metal ion binding"/>
    <property type="evidence" value="ECO:0007669"/>
    <property type="project" value="UniProtKB-KW"/>
</dbReference>
<dbReference type="PIRSF" id="PIRSF038994">
    <property type="entry name" value="NagA"/>
    <property type="match status" value="1"/>
</dbReference>
<gene>
    <name evidence="8" type="primary">nagA</name>
    <name evidence="8" type="ORF">K8U78_01195</name>
</gene>
<organism evidence="8 9">
    <name type="scientific">Aeriscardovia aeriphila</name>
    <dbReference type="NCBI Taxonomy" id="218139"/>
    <lineage>
        <taxon>Bacteria</taxon>
        <taxon>Bacillati</taxon>
        <taxon>Actinomycetota</taxon>
        <taxon>Actinomycetes</taxon>
        <taxon>Bifidobacteriales</taxon>
        <taxon>Bifidobacteriaceae</taxon>
        <taxon>Aeriscardovia</taxon>
    </lineage>
</organism>
<evidence type="ECO:0000313" key="9">
    <source>
        <dbReference type="Proteomes" id="UP000715651"/>
    </source>
</evidence>
<dbReference type="GO" id="GO:0008448">
    <property type="term" value="F:N-acetylglucosamine-6-phosphate deacetylase activity"/>
    <property type="evidence" value="ECO:0007669"/>
    <property type="project" value="UniProtKB-EC"/>
</dbReference>
<name>A0A921KA96_9BIFI</name>
<keyword evidence="2 6" id="KW-0479">Metal-binding</keyword>
<evidence type="ECO:0000259" key="7">
    <source>
        <dbReference type="Pfam" id="PF01979"/>
    </source>
</evidence>
<keyword evidence="4" id="KW-0119">Carbohydrate metabolism</keyword>
<feature type="binding site" evidence="6">
    <location>
        <position position="268"/>
    </location>
    <ligand>
        <name>Zn(2+)</name>
        <dbReference type="ChEBI" id="CHEBI:29105"/>
    </ligand>
</feature>
<proteinExistence type="inferred from homology"/>
<comment type="caution">
    <text evidence="8">The sequence shown here is derived from an EMBL/GenBank/DDBJ whole genome shotgun (WGS) entry which is preliminary data.</text>
</comment>
<dbReference type="InterPro" id="IPR003764">
    <property type="entry name" value="GlcNAc_6-P_deAcase"/>
</dbReference>
<dbReference type="AlphaFoldDB" id="A0A921KA96"/>
<evidence type="ECO:0000256" key="5">
    <source>
        <dbReference type="PIRSR" id="PIRSR038994-1"/>
    </source>
</evidence>
<feature type="binding site" evidence="6">
    <location>
        <position position="181"/>
    </location>
    <ligand>
        <name>Zn(2+)</name>
        <dbReference type="ChEBI" id="CHEBI:29105"/>
    </ligand>
</feature>
<dbReference type="Proteomes" id="UP000715651">
    <property type="component" value="Unassembled WGS sequence"/>
</dbReference>
<feature type="active site" description="Proton donor/acceptor" evidence="5">
    <location>
        <position position="325"/>
    </location>
</feature>
<dbReference type="SUPFAM" id="SSF51338">
    <property type="entry name" value="Composite domain of metallo-dependent hydrolases"/>
    <property type="match status" value="1"/>
</dbReference>
<sequence length="439" mass="47121">MAVNFEQRALQIDTALTSALANSEQQRDIAIFNARGIDASGIHEGFWLVARNGRIEETGWNGVDTSTFTEENIAANTSHAFEQACKRAHISPEHRLDAQGKTLVPGYIDIHSHGGWGHAFDDSTQDDPTAFLTARACHLYNGTTRQVASLITNPLPTMVKNLKVVAEQTRRRPDVLGSHLEGPFISPLHKGAHDLACLIPPHADVVDELVRAADGTLRQITLAPELEGGQQAVRQFARAGVVPAIGHSDMNYEQAQEAIRGGARILTHIFDAMNGLHHRNPGPIPAAVENPQMMIELINDGFHVQSPLVRLVFQLAPHRICLVTDAMAATGCPDGHYKLGELDVNVVNSHARLVSNGAIAASTLTLSQAVKNAVSEGIPVVQAVEAATLTPARALGLDRVNSVTEAPLGLLAPGFAADFNLCDNLLSVEKVWVAGIPVR</sequence>
<evidence type="ECO:0000256" key="3">
    <source>
        <dbReference type="ARBA" id="ARBA00022801"/>
    </source>
</evidence>
<comment type="similarity">
    <text evidence="1">Belongs to the metallo-dependent hydrolases superfamily. NagA family.</text>
</comment>
<reference evidence="8" key="1">
    <citation type="journal article" date="2021" name="PeerJ">
        <title>Extensive microbial diversity within the chicken gut microbiome revealed by metagenomics and culture.</title>
        <authorList>
            <person name="Gilroy R."/>
            <person name="Ravi A."/>
            <person name="Getino M."/>
            <person name="Pursley I."/>
            <person name="Horton D.L."/>
            <person name="Alikhan N.F."/>
            <person name="Baker D."/>
            <person name="Gharbi K."/>
            <person name="Hall N."/>
            <person name="Watson M."/>
            <person name="Adriaenssens E.M."/>
            <person name="Foster-Nyarko E."/>
            <person name="Jarju S."/>
            <person name="Secka A."/>
            <person name="Antonio M."/>
            <person name="Oren A."/>
            <person name="Chaudhuri R.R."/>
            <person name="La Ragione R."/>
            <person name="Hildebrand F."/>
            <person name="Pallen M.J."/>
        </authorList>
    </citation>
    <scope>NUCLEOTIDE SEQUENCE</scope>
    <source>
        <strain evidence="8">578</strain>
    </source>
</reference>
<protein>
    <submittedName>
        <fullName evidence="8">N-acetylglucosamine-6-phosphate deacetylase</fullName>
        <ecNumber evidence="8">3.5.1.25</ecNumber>
    </submittedName>
</protein>
<dbReference type="EMBL" id="DYWK01000002">
    <property type="protein sequence ID" value="HJF17780.1"/>
    <property type="molecule type" value="Genomic_DNA"/>
</dbReference>
<dbReference type="GO" id="GO:0006046">
    <property type="term" value="P:N-acetylglucosamine catabolic process"/>
    <property type="evidence" value="ECO:0007669"/>
    <property type="project" value="TreeGrafter"/>
</dbReference>
<evidence type="ECO:0000256" key="4">
    <source>
        <dbReference type="ARBA" id="ARBA00023277"/>
    </source>
</evidence>
<dbReference type="SUPFAM" id="SSF51556">
    <property type="entry name" value="Metallo-dependent hydrolases"/>
    <property type="match status" value="1"/>
</dbReference>
<comment type="cofactor">
    <cofactor evidence="6">
        <name>a divalent metal cation</name>
        <dbReference type="ChEBI" id="CHEBI:60240"/>
    </cofactor>
    <text evidence="6">Binds 1 divalent metal cation per subunit.</text>
</comment>
<dbReference type="Gene3D" id="2.30.40.10">
    <property type="entry name" value="Urease, subunit C, domain 1"/>
    <property type="match status" value="1"/>
</dbReference>
<dbReference type="Gene3D" id="3.20.20.140">
    <property type="entry name" value="Metal-dependent hydrolases"/>
    <property type="match status" value="1"/>
</dbReference>
<dbReference type="InterPro" id="IPR011059">
    <property type="entry name" value="Metal-dep_hydrolase_composite"/>
</dbReference>
<dbReference type="CDD" id="cd00854">
    <property type="entry name" value="NagA"/>
    <property type="match status" value="1"/>
</dbReference>
<dbReference type="InterPro" id="IPR032466">
    <property type="entry name" value="Metal_Hydrolase"/>
</dbReference>
<dbReference type="EC" id="3.5.1.25" evidence="8"/>
<dbReference type="Pfam" id="PF01979">
    <property type="entry name" value="Amidohydro_1"/>
    <property type="match status" value="1"/>
</dbReference>
<evidence type="ECO:0000256" key="6">
    <source>
        <dbReference type="PIRSR" id="PIRSR038994-3"/>
    </source>
</evidence>
<evidence type="ECO:0000313" key="8">
    <source>
        <dbReference type="EMBL" id="HJF17780.1"/>
    </source>
</evidence>
<dbReference type="PANTHER" id="PTHR11113">
    <property type="entry name" value="N-ACETYLGLUCOSAMINE-6-PHOSPHATE DEACETYLASE"/>
    <property type="match status" value="1"/>
</dbReference>
<feature type="binding site" evidence="6">
    <location>
        <position position="247"/>
    </location>
    <ligand>
        <name>Zn(2+)</name>
        <dbReference type="ChEBI" id="CHEBI:29105"/>
    </ligand>
</feature>
<feature type="domain" description="Amidohydrolase-related" evidence="7">
    <location>
        <begin position="102"/>
        <end position="435"/>
    </location>
</feature>
<dbReference type="InterPro" id="IPR006680">
    <property type="entry name" value="Amidohydro-rel"/>
</dbReference>
<accession>A0A921KA96</accession>
<dbReference type="PANTHER" id="PTHR11113:SF14">
    <property type="entry name" value="N-ACETYLGLUCOSAMINE-6-PHOSPHATE DEACETYLASE"/>
    <property type="match status" value="1"/>
</dbReference>
<evidence type="ECO:0000256" key="2">
    <source>
        <dbReference type="ARBA" id="ARBA00022723"/>
    </source>
</evidence>
<dbReference type="NCBIfam" id="TIGR00221">
    <property type="entry name" value="nagA"/>
    <property type="match status" value="1"/>
</dbReference>
<keyword evidence="3 8" id="KW-0378">Hydrolase</keyword>
<evidence type="ECO:0000256" key="1">
    <source>
        <dbReference type="ARBA" id="ARBA00010716"/>
    </source>
</evidence>
<reference evidence="8" key="2">
    <citation type="submission" date="2021-09" db="EMBL/GenBank/DDBJ databases">
        <authorList>
            <person name="Gilroy R."/>
        </authorList>
    </citation>
    <scope>NUCLEOTIDE SEQUENCE</scope>
    <source>
        <strain evidence="8">578</strain>
    </source>
</reference>